<feature type="non-terminal residue" evidence="2">
    <location>
        <position position="237"/>
    </location>
</feature>
<protein>
    <submittedName>
        <fullName evidence="2">Uncharacterized protein</fullName>
    </submittedName>
</protein>
<proteinExistence type="predicted"/>
<feature type="transmembrane region" description="Helical" evidence="1">
    <location>
        <begin position="105"/>
        <end position="127"/>
    </location>
</feature>
<evidence type="ECO:0000256" key="1">
    <source>
        <dbReference type="SAM" id="Phobius"/>
    </source>
</evidence>
<sequence>MREMAKNSTNTNLFSRVLLTNNEFGYESLDENEEADIESMTIADYNLYIGRPNLKKNPLTGHSCGFTPQFFAQTPHTLNTSVDKKDSGLDEILDDLDMNHESGNLLNFLIFLATNEFLVFVNMTLTWRKKRLRWKMMMGDAIDIWDITVKDVERIRQFLMPNFPDEMDKVIQPLIPQPIYTTPPNDDYVAPATKLILDKLLEEFRDIILNVTMVNEEADLNPTKDIEDVEILLAKHP</sequence>
<keyword evidence="1" id="KW-0812">Transmembrane</keyword>
<organism evidence="2">
    <name type="scientific">Tanacetum cinerariifolium</name>
    <name type="common">Dalmatian daisy</name>
    <name type="synonym">Chrysanthemum cinerariifolium</name>
    <dbReference type="NCBI Taxonomy" id="118510"/>
    <lineage>
        <taxon>Eukaryota</taxon>
        <taxon>Viridiplantae</taxon>
        <taxon>Streptophyta</taxon>
        <taxon>Embryophyta</taxon>
        <taxon>Tracheophyta</taxon>
        <taxon>Spermatophyta</taxon>
        <taxon>Magnoliopsida</taxon>
        <taxon>eudicotyledons</taxon>
        <taxon>Gunneridae</taxon>
        <taxon>Pentapetalae</taxon>
        <taxon>asterids</taxon>
        <taxon>campanulids</taxon>
        <taxon>Asterales</taxon>
        <taxon>Asteraceae</taxon>
        <taxon>Asteroideae</taxon>
        <taxon>Anthemideae</taxon>
        <taxon>Anthemidinae</taxon>
        <taxon>Tanacetum</taxon>
    </lineage>
</organism>
<keyword evidence="1" id="KW-0472">Membrane</keyword>
<gene>
    <name evidence="2" type="ORF">Tci_522042</name>
</gene>
<comment type="caution">
    <text evidence="2">The sequence shown here is derived from an EMBL/GenBank/DDBJ whole genome shotgun (WGS) entry which is preliminary data.</text>
</comment>
<name>A0A699IB94_TANCI</name>
<dbReference type="AlphaFoldDB" id="A0A699IB94"/>
<keyword evidence="1" id="KW-1133">Transmembrane helix</keyword>
<accession>A0A699IB94</accession>
<evidence type="ECO:0000313" key="2">
    <source>
        <dbReference type="EMBL" id="GEZ50069.1"/>
    </source>
</evidence>
<dbReference type="EMBL" id="BKCJ010286528">
    <property type="protein sequence ID" value="GEZ50069.1"/>
    <property type="molecule type" value="Genomic_DNA"/>
</dbReference>
<reference evidence="2" key="1">
    <citation type="journal article" date="2019" name="Sci. Rep.">
        <title>Draft genome of Tanacetum cinerariifolium, the natural source of mosquito coil.</title>
        <authorList>
            <person name="Yamashiro T."/>
            <person name="Shiraishi A."/>
            <person name="Satake H."/>
            <person name="Nakayama K."/>
        </authorList>
    </citation>
    <scope>NUCLEOTIDE SEQUENCE</scope>
</reference>